<evidence type="ECO:0000256" key="5">
    <source>
        <dbReference type="PIRSR" id="PIRSR004762-1"/>
    </source>
</evidence>
<dbReference type="GO" id="GO:0051539">
    <property type="term" value="F:4 iron, 4 sulfur cluster binding"/>
    <property type="evidence" value="ECO:0007669"/>
    <property type="project" value="UniProtKB-KW"/>
</dbReference>
<proteinExistence type="predicted"/>
<dbReference type="AlphaFoldDB" id="A0A9D9H275"/>
<feature type="binding site" evidence="6">
    <location>
        <position position="154"/>
    </location>
    <ligand>
        <name>S-adenosyl-L-methionine</name>
        <dbReference type="ChEBI" id="CHEBI:59789"/>
    </ligand>
</feature>
<evidence type="ECO:0000256" key="1">
    <source>
        <dbReference type="ARBA" id="ARBA00022691"/>
    </source>
</evidence>
<dbReference type="SFLD" id="SFLDF00348">
    <property type="entry name" value="FeFe_hydrogenase_maturase_(Hyd"/>
    <property type="match status" value="1"/>
</dbReference>
<dbReference type="SFLD" id="SFLDS00029">
    <property type="entry name" value="Radical_SAM"/>
    <property type="match status" value="1"/>
</dbReference>
<comment type="caution">
    <text evidence="8">The sequence shown here is derived from an EMBL/GenBank/DDBJ whole genome shotgun (WGS) entry which is preliminary data.</text>
</comment>
<dbReference type="SMART" id="SM00729">
    <property type="entry name" value="Elp3"/>
    <property type="match status" value="1"/>
</dbReference>
<evidence type="ECO:0000256" key="6">
    <source>
        <dbReference type="PIRSR" id="PIRSR004762-2"/>
    </source>
</evidence>
<comment type="cofactor">
    <cofactor evidence="5">
        <name>[4Fe-4S] cluster</name>
        <dbReference type="ChEBI" id="CHEBI:49883"/>
    </cofactor>
    <text evidence="5">Binds 1 [4Fe-4S] cluster. The cluster is coordinated with 3 cysteines and an exchangeable S-adenosyl-L-methionine.</text>
</comment>
<dbReference type="Gene3D" id="3.20.20.70">
    <property type="entry name" value="Aldolase class I"/>
    <property type="match status" value="1"/>
</dbReference>
<organism evidence="8 9">
    <name type="scientific">Candidatus Pullibacteroides excrementavium</name>
    <dbReference type="NCBI Taxonomy" id="2840905"/>
    <lineage>
        <taxon>Bacteria</taxon>
        <taxon>Pseudomonadati</taxon>
        <taxon>Bacteroidota</taxon>
        <taxon>Bacteroidia</taxon>
        <taxon>Bacteroidales</taxon>
        <taxon>Candidatus Pullibacteroides</taxon>
    </lineage>
</organism>
<keyword evidence="5" id="KW-0004">4Fe-4S</keyword>
<feature type="binding site" evidence="5">
    <location>
        <position position="52"/>
    </location>
    <ligand>
        <name>[4Fe-4S] cluster</name>
        <dbReference type="ChEBI" id="CHEBI:49883"/>
        <note>4Fe-4S-S-AdoMet</note>
    </ligand>
</feature>
<keyword evidence="3 5" id="KW-0408">Iron</keyword>
<evidence type="ECO:0000313" key="8">
    <source>
        <dbReference type="EMBL" id="MBO8433641.1"/>
    </source>
</evidence>
<dbReference type="SUPFAM" id="SSF102114">
    <property type="entry name" value="Radical SAM enzymes"/>
    <property type="match status" value="1"/>
</dbReference>
<dbReference type="Pfam" id="PF04055">
    <property type="entry name" value="Radical_SAM"/>
    <property type="match status" value="1"/>
</dbReference>
<dbReference type="SFLD" id="SFLDG01060">
    <property type="entry name" value="BATS_domain_containing"/>
    <property type="match status" value="1"/>
</dbReference>
<dbReference type="InterPro" id="IPR058240">
    <property type="entry name" value="rSAM_sf"/>
</dbReference>
<dbReference type="GO" id="GO:0016740">
    <property type="term" value="F:transferase activity"/>
    <property type="evidence" value="ECO:0007669"/>
    <property type="project" value="TreeGrafter"/>
</dbReference>
<dbReference type="SFLD" id="SFLDG01082">
    <property type="entry name" value="B12-binding_domain_containing"/>
    <property type="match status" value="1"/>
</dbReference>
<reference evidence="8" key="2">
    <citation type="journal article" date="2021" name="PeerJ">
        <title>Extensive microbial diversity within the chicken gut microbiome revealed by metagenomics and culture.</title>
        <authorList>
            <person name="Gilroy R."/>
            <person name="Ravi A."/>
            <person name="Getino M."/>
            <person name="Pursley I."/>
            <person name="Horton D.L."/>
            <person name="Alikhan N.F."/>
            <person name="Baker D."/>
            <person name="Gharbi K."/>
            <person name="Hall N."/>
            <person name="Watson M."/>
            <person name="Adriaenssens E.M."/>
            <person name="Foster-Nyarko E."/>
            <person name="Jarju S."/>
            <person name="Secka A."/>
            <person name="Antonio M."/>
            <person name="Oren A."/>
            <person name="Chaudhuri R.R."/>
            <person name="La Ragione R."/>
            <person name="Hildebrand F."/>
            <person name="Pallen M.J."/>
        </authorList>
    </citation>
    <scope>NUCLEOTIDE SEQUENCE</scope>
    <source>
        <strain evidence="8">2889</strain>
    </source>
</reference>
<evidence type="ECO:0000256" key="2">
    <source>
        <dbReference type="ARBA" id="ARBA00022723"/>
    </source>
</evidence>
<dbReference type="InterPro" id="IPR007197">
    <property type="entry name" value="rSAM"/>
</dbReference>
<dbReference type="PANTHER" id="PTHR43726">
    <property type="entry name" value="3-METHYLORNITHINE SYNTHASE"/>
    <property type="match status" value="1"/>
</dbReference>
<dbReference type="GO" id="GO:0046872">
    <property type="term" value="F:metal ion binding"/>
    <property type="evidence" value="ECO:0007669"/>
    <property type="project" value="UniProtKB-KW"/>
</dbReference>
<feature type="binding site" evidence="5">
    <location>
        <position position="59"/>
    </location>
    <ligand>
        <name>[4Fe-4S] cluster</name>
        <dbReference type="ChEBI" id="CHEBI:49883"/>
        <note>4Fe-4S-S-AdoMet</note>
    </ligand>
</feature>
<keyword evidence="1 5" id="KW-0949">S-adenosyl-L-methionine</keyword>
<reference evidence="8" key="1">
    <citation type="submission" date="2020-10" db="EMBL/GenBank/DDBJ databases">
        <authorList>
            <person name="Gilroy R."/>
        </authorList>
    </citation>
    <scope>NUCLEOTIDE SEQUENCE</scope>
    <source>
        <strain evidence="8">2889</strain>
    </source>
</reference>
<dbReference type="PIRSF" id="PIRSF004762">
    <property type="entry name" value="CHP00423"/>
    <property type="match status" value="1"/>
</dbReference>
<evidence type="ECO:0000256" key="4">
    <source>
        <dbReference type="ARBA" id="ARBA00023014"/>
    </source>
</evidence>
<protein>
    <submittedName>
        <fullName evidence="8">[FeFe] hydrogenase H-cluster radical SAM maturase HydE</fullName>
    </submittedName>
</protein>
<dbReference type="NCBIfam" id="TIGR03956">
    <property type="entry name" value="rSAM_HydE"/>
    <property type="match status" value="1"/>
</dbReference>
<evidence type="ECO:0000259" key="7">
    <source>
        <dbReference type="PROSITE" id="PS51918"/>
    </source>
</evidence>
<feature type="binding site" evidence="6">
    <location>
        <position position="129"/>
    </location>
    <ligand>
        <name>(3R)-3-methyl-D-ornithine</name>
        <dbReference type="ChEBI" id="CHEBI:64642"/>
    </ligand>
</feature>
<dbReference type="InterPro" id="IPR006638">
    <property type="entry name" value="Elp3/MiaA/NifB-like_rSAM"/>
</dbReference>
<dbReference type="InterPro" id="IPR034422">
    <property type="entry name" value="HydE/PylB-like"/>
</dbReference>
<gene>
    <name evidence="8" type="primary">hydE</name>
    <name evidence="8" type="ORF">IAB08_10185</name>
</gene>
<dbReference type="SFLD" id="SFLDG01280">
    <property type="entry name" value="HydE/PylB-like"/>
    <property type="match status" value="1"/>
</dbReference>
<dbReference type="PANTHER" id="PTHR43726:SF1">
    <property type="entry name" value="BIOTIN SYNTHASE"/>
    <property type="match status" value="1"/>
</dbReference>
<feature type="domain" description="Radical SAM core" evidence="7">
    <location>
        <begin position="38"/>
        <end position="266"/>
    </location>
</feature>
<dbReference type="CDD" id="cd01335">
    <property type="entry name" value="Radical_SAM"/>
    <property type="match status" value="1"/>
</dbReference>
<feature type="binding site" evidence="5">
    <location>
        <position position="56"/>
    </location>
    <ligand>
        <name>[4Fe-4S] cluster</name>
        <dbReference type="ChEBI" id="CHEBI:49883"/>
        <note>4Fe-4S-S-AdoMet</note>
    </ligand>
</feature>
<dbReference type="InterPro" id="IPR013785">
    <property type="entry name" value="Aldolase_TIM"/>
</dbReference>
<keyword evidence="2" id="KW-0479">Metal-binding</keyword>
<dbReference type="Proteomes" id="UP000823612">
    <property type="component" value="Unassembled WGS sequence"/>
</dbReference>
<dbReference type="InterPro" id="IPR024021">
    <property type="entry name" value="FeFe-hyd_HydE_rSAM"/>
</dbReference>
<keyword evidence="4 5" id="KW-0411">Iron-sulfur</keyword>
<name>A0A9D9H275_9BACT</name>
<sequence length="352" mass="40051">MLEIKDKRDALSWLLSTGEEARKLRQAAHEVKMAHVGNKVYLRALIEYSNVCRKNCYYCGIRSGNAAVHRYTVGKDEVLQAARFAHQAGFGSLVLQSGERQDEAFIRDIEELVDAMMQQSGGELGITLSLGEQKPETYARWKKAGAIRYLLRIETSSPELYARLHPADHSFQARLDCLKSLRDAGYQVGSGIMIGLPFQSPEQVVEDVYFLKEMDVDMVGMGPYIEHPQTPLWEYRDRIPSKQERYDWSLNAWALLRLIAPDINIASTTAIGSLSPKGREEALYTAANVIMPNLTPFSCRKEYFLYEHKICIEESHEDSRENIERIIREAGCEPGYFAQGNSRHFYARSEGK</sequence>
<evidence type="ECO:0000313" key="9">
    <source>
        <dbReference type="Proteomes" id="UP000823612"/>
    </source>
</evidence>
<feature type="binding site" evidence="6">
    <location>
        <position position="174"/>
    </location>
    <ligand>
        <name>S-adenosyl-L-methionine</name>
        <dbReference type="ChEBI" id="CHEBI:59789"/>
    </ligand>
</feature>
<evidence type="ECO:0000256" key="3">
    <source>
        <dbReference type="ARBA" id="ARBA00023004"/>
    </source>
</evidence>
<dbReference type="EMBL" id="JADIMZ010000161">
    <property type="protein sequence ID" value="MBO8433641.1"/>
    <property type="molecule type" value="Genomic_DNA"/>
</dbReference>
<dbReference type="PROSITE" id="PS51918">
    <property type="entry name" value="RADICAL_SAM"/>
    <property type="match status" value="1"/>
</dbReference>
<accession>A0A9D9H275</accession>